<gene>
    <name evidence="2" type="ORF">LCGC14_0705590</name>
</gene>
<dbReference type="AlphaFoldDB" id="A0A0F9TP45"/>
<evidence type="ECO:0000256" key="1">
    <source>
        <dbReference type="SAM" id="Phobius"/>
    </source>
</evidence>
<protein>
    <submittedName>
        <fullName evidence="2">Uncharacterized protein</fullName>
    </submittedName>
</protein>
<evidence type="ECO:0000313" key="2">
    <source>
        <dbReference type="EMBL" id="KKN43178.1"/>
    </source>
</evidence>
<keyword evidence="1" id="KW-1133">Transmembrane helix</keyword>
<organism evidence="2">
    <name type="scientific">marine sediment metagenome</name>
    <dbReference type="NCBI Taxonomy" id="412755"/>
    <lineage>
        <taxon>unclassified sequences</taxon>
        <taxon>metagenomes</taxon>
        <taxon>ecological metagenomes</taxon>
    </lineage>
</organism>
<keyword evidence="1" id="KW-0472">Membrane</keyword>
<reference evidence="2" key="1">
    <citation type="journal article" date="2015" name="Nature">
        <title>Complex archaea that bridge the gap between prokaryotes and eukaryotes.</title>
        <authorList>
            <person name="Spang A."/>
            <person name="Saw J.H."/>
            <person name="Jorgensen S.L."/>
            <person name="Zaremba-Niedzwiedzka K."/>
            <person name="Martijn J."/>
            <person name="Lind A.E."/>
            <person name="van Eijk R."/>
            <person name="Schleper C."/>
            <person name="Guy L."/>
            <person name="Ettema T.J."/>
        </authorList>
    </citation>
    <scope>NUCLEOTIDE SEQUENCE</scope>
</reference>
<name>A0A0F9TP45_9ZZZZ</name>
<accession>A0A0F9TP45</accession>
<keyword evidence="1" id="KW-0812">Transmembrane</keyword>
<proteinExistence type="predicted"/>
<feature type="transmembrane region" description="Helical" evidence="1">
    <location>
        <begin position="45"/>
        <end position="68"/>
    </location>
</feature>
<sequence length="110" mass="11845">MDAVLLASIAGVVLSLGFSYVPKLAPWYEKLGKRNGTDNGLRKRLVMLGLLILTSVGVYGLACMGWGIEFGLELECGRAGVFELARALILAVMANQSTYQITPKKISRIG</sequence>
<comment type="caution">
    <text evidence="2">The sequence shown here is derived from an EMBL/GenBank/DDBJ whole genome shotgun (WGS) entry which is preliminary data.</text>
</comment>
<dbReference type="EMBL" id="LAZR01001528">
    <property type="protein sequence ID" value="KKN43178.1"/>
    <property type="molecule type" value="Genomic_DNA"/>
</dbReference>